<dbReference type="Pfam" id="PF01809">
    <property type="entry name" value="YidD"/>
    <property type="match status" value="1"/>
</dbReference>
<dbReference type="EMBL" id="UASJ01000001">
    <property type="protein sequence ID" value="SQB65817.1"/>
    <property type="molecule type" value="Genomic_DNA"/>
</dbReference>
<evidence type="ECO:0000313" key="5">
    <source>
        <dbReference type="Proteomes" id="UP000553981"/>
    </source>
</evidence>
<comment type="similarity">
    <text evidence="1">Belongs to the UPF0161 family.</text>
</comment>
<comment type="function">
    <text evidence="1">Could be involved in insertion of integral membrane proteins into the membrane.</text>
</comment>
<dbReference type="EMBL" id="JABCUI010000005">
    <property type="protein sequence ID" value="NMW87918.1"/>
    <property type="molecule type" value="Genomic_DNA"/>
</dbReference>
<reference evidence="3 4" key="1">
    <citation type="submission" date="2018-06" db="EMBL/GenBank/DDBJ databases">
        <authorList>
            <consortium name="Pathogen Informatics"/>
            <person name="Doyle S."/>
        </authorList>
    </citation>
    <scope>NUCLEOTIDE SEQUENCE [LARGE SCALE GENOMIC DNA]</scope>
    <source>
        <strain evidence="3 4">NCTC11820</strain>
    </source>
</reference>
<dbReference type="GO" id="GO:0005886">
    <property type="term" value="C:plasma membrane"/>
    <property type="evidence" value="ECO:0007669"/>
    <property type="project" value="UniProtKB-SubCell"/>
</dbReference>
<dbReference type="AlphaFoldDB" id="A0A2X2YQ40"/>
<keyword evidence="1" id="KW-0472">Membrane</keyword>
<evidence type="ECO:0000313" key="2">
    <source>
        <dbReference type="EMBL" id="NMW87918.1"/>
    </source>
</evidence>
<dbReference type="PANTHER" id="PTHR33383">
    <property type="entry name" value="MEMBRANE PROTEIN INSERTION EFFICIENCY FACTOR-RELATED"/>
    <property type="match status" value="1"/>
</dbReference>
<organism evidence="3 4">
    <name type="scientific">Mobiluncus curtisii</name>
    <dbReference type="NCBI Taxonomy" id="2051"/>
    <lineage>
        <taxon>Bacteria</taxon>
        <taxon>Bacillati</taxon>
        <taxon>Actinomycetota</taxon>
        <taxon>Actinomycetes</taxon>
        <taxon>Actinomycetales</taxon>
        <taxon>Actinomycetaceae</taxon>
        <taxon>Mobiluncus</taxon>
    </lineage>
</organism>
<evidence type="ECO:0000313" key="3">
    <source>
        <dbReference type="EMBL" id="SQB65817.1"/>
    </source>
</evidence>
<evidence type="ECO:0000313" key="4">
    <source>
        <dbReference type="Proteomes" id="UP000250245"/>
    </source>
</evidence>
<keyword evidence="1" id="KW-1003">Cell membrane</keyword>
<dbReference type="InterPro" id="IPR002696">
    <property type="entry name" value="Membr_insert_effic_factor_YidD"/>
</dbReference>
<proteinExistence type="inferred from homology"/>
<dbReference type="HAMAP" id="MF_00386">
    <property type="entry name" value="UPF0161_YidD"/>
    <property type="match status" value="1"/>
</dbReference>
<dbReference type="Proteomes" id="UP000553981">
    <property type="component" value="Unassembled WGS sequence"/>
</dbReference>
<name>A0A2X2YQ40_9ACTO</name>
<dbReference type="SMART" id="SM01234">
    <property type="entry name" value="Haemolytic"/>
    <property type="match status" value="1"/>
</dbReference>
<dbReference type="Proteomes" id="UP000250245">
    <property type="component" value="Unassembled WGS sequence"/>
</dbReference>
<comment type="subcellular location">
    <subcellularLocation>
        <location evidence="1">Cell membrane</location>
        <topology evidence="1">Peripheral membrane protein</topology>
        <orientation evidence="1">Cytoplasmic side</orientation>
    </subcellularLocation>
</comment>
<evidence type="ECO:0000256" key="1">
    <source>
        <dbReference type="HAMAP-Rule" id="MF_00386"/>
    </source>
</evidence>
<protein>
    <recommendedName>
        <fullName evidence="1">Putative membrane protein insertion efficiency factor</fullName>
    </recommendedName>
</protein>
<reference evidence="2 5" key="2">
    <citation type="submission" date="2020-04" db="EMBL/GenBank/DDBJ databases">
        <title>Antimicrobial susceptibility and clonality of vaginal-derived multi-drug resistant Mobiluncus isolates in China.</title>
        <authorList>
            <person name="Zhang X."/>
        </authorList>
    </citation>
    <scope>NUCLEOTIDE SEQUENCE [LARGE SCALE GENOMIC DNA]</scope>
    <source>
        <strain evidence="2 5">19</strain>
    </source>
</reference>
<sequence>MLAGKALWRWVWNLPATVSRLFIHIYQHTLSKAFGPVCKYYPSCSHYADLALQVHGFWKGSALTLWRLLRCNPYSDGGVDYPPVKGSWTNPWTAPGSVSSQTYGLSPGQNALWTAEASGETLETKERTVSCC</sequence>
<dbReference type="NCBIfam" id="TIGR00278">
    <property type="entry name" value="membrane protein insertion efficiency factor YidD"/>
    <property type="match status" value="1"/>
</dbReference>
<gene>
    <name evidence="3" type="primary">yidD</name>
    <name evidence="2" type="ORF">HHJ67_09250</name>
    <name evidence="3" type="ORF">NCTC11820_01889</name>
</gene>
<accession>A0A2X2YQ40</accession>
<dbReference type="PANTHER" id="PTHR33383:SF1">
    <property type="entry name" value="MEMBRANE PROTEIN INSERTION EFFICIENCY FACTOR-RELATED"/>
    <property type="match status" value="1"/>
</dbReference>